<dbReference type="Proteomes" id="UP001623232">
    <property type="component" value="Chromosome"/>
</dbReference>
<dbReference type="RefSeq" id="WP_406644546.1">
    <property type="nucleotide sequence ID" value="NZ_CP123584.1"/>
</dbReference>
<proteinExistence type="predicted"/>
<evidence type="ECO:0000313" key="3">
    <source>
        <dbReference type="Proteomes" id="UP001623232"/>
    </source>
</evidence>
<evidence type="ECO:0000313" key="2">
    <source>
        <dbReference type="EMBL" id="WZK87310.1"/>
    </source>
</evidence>
<organism evidence="2 3">
    <name type="scientific">Aliisedimentitalea scapharcae</name>
    <dbReference type="NCBI Taxonomy" id="1524259"/>
    <lineage>
        <taxon>Bacteria</taxon>
        <taxon>Pseudomonadati</taxon>
        <taxon>Pseudomonadota</taxon>
        <taxon>Alphaproteobacteria</taxon>
        <taxon>Rhodobacterales</taxon>
        <taxon>Roseobacteraceae</taxon>
        <taxon>Aliisedimentitalea</taxon>
    </lineage>
</organism>
<gene>
    <name evidence="2" type="ORF">QEZ52_11790</name>
</gene>
<accession>A0ABZ2XMK3</accession>
<sequence>MSDPDVYVGMDVHKASITVAFADAGRNGEIRRFGEIANTPDAVAKLMKKISTRHRITEYCYEAGPCGCVLFRQLTALGMTCRVVAPGRTPQAPTDRIKNDTRDAEKLARLARAGELTYVNQTGFTGDVRVPILRLS</sequence>
<dbReference type="InterPro" id="IPR047650">
    <property type="entry name" value="Transpos_IS110"/>
</dbReference>
<feature type="domain" description="Transposase IS110-like N-terminal" evidence="1">
    <location>
        <begin position="8"/>
        <end position="121"/>
    </location>
</feature>
<protein>
    <submittedName>
        <fullName evidence="2">Transposase</fullName>
    </submittedName>
</protein>
<evidence type="ECO:0000259" key="1">
    <source>
        <dbReference type="Pfam" id="PF01548"/>
    </source>
</evidence>
<dbReference type="EMBL" id="CP123584">
    <property type="protein sequence ID" value="WZK87310.1"/>
    <property type="molecule type" value="Genomic_DNA"/>
</dbReference>
<dbReference type="Pfam" id="PF01548">
    <property type="entry name" value="DEDD_Tnp_IS110"/>
    <property type="match status" value="1"/>
</dbReference>
<keyword evidence="3" id="KW-1185">Reference proteome</keyword>
<name>A0ABZ2XMK3_9RHOB</name>
<dbReference type="InterPro" id="IPR002525">
    <property type="entry name" value="Transp_IS110-like_N"/>
</dbReference>
<reference evidence="2 3" key="1">
    <citation type="submission" date="2023-04" db="EMBL/GenBank/DDBJ databases">
        <title>Complete genome sequence of Alisedimentitalea scapharcae.</title>
        <authorList>
            <person name="Rong J.-C."/>
            <person name="Yi M.-L."/>
            <person name="Zhao Q."/>
        </authorList>
    </citation>
    <scope>NUCLEOTIDE SEQUENCE [LARGE SCALE GENOMIC DNA]</scope>
    <source>
        <strain evidence="2 3">KCTC 42119</strain>
    </source>
</reference>
<dbReference type="PANTHER" id="PTHR33055">
    <property type="entry name" value="TRANSPOSASE FOR INSERTION SEQUENCE ELEMENT IS1111A"/>
    <property type="match status" value="1"/>
</dbReference>